<dbReference type="Proteomes" id="UP000460290">
    <property type="component" value="Unassembled WGS sequence"/>
</dbReference>
<evidence type="ECO:0000313" key="5">
    <source>
        <dbReference type="EMBL" id="MXO83328.1"/>
    </source>
</evidence>
<reference evidence="5 6" key="1">
    <citation type="submission" date="2019-12" db="EMBL/GenBank/DDBJ databases">
        <title>Genomic-based taxomic classification of the family Erythrobacteraceae.</title>
        <authorList>
            <person name="Xu L."/>
        </authorList>
    </citation>
    <scope>NUCLEOTIDE SEQUENCE [LARGE SCALE GENOMIC DNA]</scope>
    <source>
        <strain evidence="5 6">KCTC 42006</strain>
    </source>
</reference>
<dbReference type="Gene3D" id="3.40.50.1000">
    <property type="entry name" value="HAD superfamily/HAD-like"/>
    <property type="match status" value="1"/>
</dbReference>
<name>A0A844Z688_9SPHN</name>
<protein>
    <recommendedName>
        <fullName evidence="4">Trehalose 6-phosphate phosphatase</fullName>
        <ecNumber evidence="4">3.1.3.12</ecNumber>
    </recommendedName>
</protein>
<comment type="caution">
    <text evidence="5">The sequence shown here is derived from an EMBL/GenBank/DDBJ whole genome shotgun (WGS) entry which is preliminary data.</text>
</comment>
<dbReference type="InterPro" id="IPR036412">
    <property type="entry name" value="HAD-like_sf"/>
</dbReference>
<dbReference type="InterPro" id="IPR044651">
    <property type="entry name" value="OTSB-like"/>
</dbReference>
<evidence type="ECO:0000256" key="3">
    <source>
        <dbReference type="ARBA" id="ARBA00022801"/>
    </source>
</evidence>
<dbReference type="AlphaFoldDB" id="A0A844Z688"/>
<dbReference type="EMBL" id="WTYZ01000001">
    <property type="protein sequence ID" value="MXO83328.1"/>
    <property type="molecule type" value="Genomic_DNA"/>
</dbReference>
<proteinExistence type="inferred from homology"/>
<dbReference type="GO" id="GO:0005992">
    <property type="term" value="P:trehalose biosynthetic process"/>
    <property type="evidence" value="ECO:0007669"/>
    <property type="project" value="UniProtKB-UniPathway"/>
</dbReference>
<dbReference type="Gene3D" id="3.30.70.1020">
    <property type="entry name" value="Trehalose-6-phosphate phosphatase related protein, domain 2"/>
    <property type="match status" value="1"/>
</dbReference>
<dbReference type="UniPathway" id="UPA00299"/>
<dbReference type="SUPFAM" id="SSF56784">
    <property type="entry name" value="HAD-like"/>
    <property type="match status" value="1"/>
</dbReference>
<evidence type="ECO:0000256" key="1">
    <source>
        <dbReference type="ARBA" id="ARBA00005199"/>
    </source>
</evidence>
<keyword evidence="4" id="KW-0479">Metal-binding</keyword>
<evidence type="ECO:0000256" key="2">
    <source>
        <dbReference type="ARBA" id="ARBA00008770"/>
    </source>
</evidence>
<accession>A0A844Z688</accession>
<keyword evidence="4" id="KW-0460">Magnesium</keyword>
<dbReference type="EC" id="3.1.3.12" evidence="4"/>
<dbReference type="NCBIfam" id="TIGR01484">
    <property type="entry name" value="HAD-SF-IIB"/>
    <property type="match status" value="1"/>
</dbReference>
<gene>
    <name evidence="5" type="primary">otsB</name>
    <name evidence="5" type="ORF">GRI35_08125</name>
</gene>
<evidence type="ECO:0000256" key="4">
    <source>
        <dbReference type="RuleBase" id="RU361117"/>
    </source>
</evidence>
<dbReference type="InterPro" id="IPR006379">
    <property type="entry name" value="HAD-SF_hydro_IIB"/>
</dbReference>
<sequence>MADLSEQGPVALFLDFDGTLVEIAPTPDSIHVPDDLTERLEALSSRYDGRLALVSGRAPADLERHLGSLPFAVAGSHGASRFRADGSAMGKAADALPDAVVSALSEFAEGNGVSYEAKSHGGALHFRAKPELEGAAVEFASALATEHDLAVKAGKCVVEIVGNGADKASAVRAFMAEHDFAGATPIFIGDDVTDEDGFAAANEIGGFGIAVGDRPYRNAQYKLNSVKDVHAWLKL</sequence>
<comment type="catalytic activity">
    <reaction evidence="4">
        <text>alpha,alpha-trehalose 6-phosphate + H2O = alpha,alpha-trehalose + phosphate</text>
        <dbReference type="Rhea" id="RHEA:23420"/>
        <dbReference type="ChEBI" id="CHEBI:15377"/>
        <dbReference type="ChEBI" id="CHEBI:16551"/>
        <dbReference type="ChEBI" id="CHEBI:43474"/>
        <dbReference type="ChEBI" id="CHEBI:58429"/>
        <dbReference type="EC" id="3.1.3.12"/>
    </reaction>
</comment>
<dbReference type="Pfam" id="PF02358">
    <property type="entry name" value="Trehalose_PPase"/>
    <property type="match status" value="1"/>
</dbReference>
<dbReference type="NCBIfam" id="TIGR00685">
    <property type="entry name" value="T6PP"/>
    <property type="match status" value="1"/>
</dbReference>
<organism evidence="5 6">
    <name type="scientific">Pontixanthobacter aestiaquae</name>
    <dbReference type="NCBI Taxonomy" id="1509367"/>
    <lineage>
        <taxon>Bacteria</taxon>
        <taxon>Pseudomonadati</taxon>
        <taxon>Pseudomonadota</taxon>
        <taxon>Alphaproteobacteria</taxon>
        <taxon>Sphingomonadales</taxon>
        <taxon>Erythrobacteraceae</taxon>
        <taxon>Pontixanthobacter</taxon>
    </lineage>
</organism>
<dbReference type="PANTHER" id="PTHR43768">
    <property type="entry name" value="TREHALOSE 6-PHOSPHATE PHOSPHATASE"/>
    <property type="match status" value="1"/>
</dbReference>
<dbReference type="OrthoDB" id="9814913at2"/>
<comment type="pathway">
    <text evidence="1 4">Glycan biosynthesis; trehalose biosynthesis.</text>
</comment>
<comment type="function">
    <text evidence="4">Removes the phosphate from trehalose 6-phosphate to produce free trehalose.</text>
</comment>
<keyword evidence="3 4" id="KW-0378">Hydrolase</keyword>
<dbReference type="PANTHER" id="PTHR43768:SF3">
    <property type="entry name" value="TREHALOSE 6-PHOSPHATE PHOSPHATASE"/>
    <property type="match status" value="1"/>
</dbReference>
<comment type="cofactor">
    <cofactor evidence="4">
        <name>Mg(2+)</name>
        <dbReference type="ChEBI" id="CHEBI:18420"/>
    </cofactor>
</comment>
<keyword evidence="6" id="KW-1185">Reference proteome</keyword>
<dbReference type="GO" id="GO:0046872">
    <property type="term" value="F:metal ion binding"/>
    <property type="evidence" value="ECO:0007669"/>
    <property type="project" value="UniProtKB-KW"/>
</dbReference>
<comment type="similarity">
    <text evidence="2 4">Belongs to the trehalose phosphatase family.</text>
</comment>
<evidence type="ECO:0000313" key="6">
    <source>
        <dbReference type="Proteomes" id="UP000460290"/>
    </source>
</evidence>
<dbReference type="InterPro" id="IPR003337">
    <property type="entry name" value="Trehalose_PPase"/>
</dbReference>
<dbReference type="CDD" id="cd01627">
    <property type="entry name" value="HAD_TPP"/>
    <property type="match status" value="1"/>
</dbReference>
<dbReference type="GO" id="GO:0004805">
    <property type="term" value="F:trehalose-phosphatase activity"/>
    <property type="evidence" value="ECO:0007669"/>
    <property type="project" value="UniProtKB-EC"/>
</dbReference>
<dbReference type="RefSeq" id="WP_160613693.1">
    <property type="nucleotide sequence ID" value="NZ_JAUFQM010000001.1"/>
</dbReference>
<dbReference type="InterPro" id="IPR023214">
    <property type="entry name" value="HAD_sf"/>
</dbReference>